<feature type="domain" description="Reverse transcriptase" evidence="1">
    <location>
        <begin position="11"/>
        <end position="149"/>
    </location>
</feature>
<dbReference type="EMBL" id="BGPR01071519">
    <property type="protein sequence ID" value="GBO44691.1"/>
    <property type="molecule type" value="Genomic_DNA"/>
</dbReference>
<protein>
    <submittedName>
        <fullName evidence="3">RNA-directed DNA polymerase from mobile element jockey</fullName>
    </submittedName>
</protein>
<name>A0A4Y2X5G9_ARAVE</name>
<dbReference type="OrthoDB" id="6437545at2759"/>
<keyword evidence="3" id="KW-0695">RNA-directed DNA polymerase</keyword>
<dbReference type="Pfam" id="PF00078">
    <property type="entry name" value="RVT_1"/>
    <property type="match status" value="1"/>
</dbReference>
<dbReference type="EMBL" id="BGPR01071595">
    <property type="protein sequence ID" value="GBO44739.1"/>
    <property type="molecule type" value="Genomic_DNA"/>
</dbReference>
<dbReference type="InterPro" id="IPR000477">
    <property type="entry name" value="RT_dom"/>
</dbReference>
<reference evidence="3 4" key="1">
    <citation type="journal article" date="2019" name="Sci. Rep.">
        <title>Orb-weaving spider Araneus ventricosus genome elucidates the spidroin gene catalogue.</title>
        <authorList>
            <person name="Kono N."/>
            <person name="Nakamura H."/>
            <person name="Ohtoshi R."/>
            <person name="Moran D.A.P."/>
            <person name="Shinohara A."/>
            <person name="Yoshida Y."/>
            <person name="Fujiwara M."/>
            <person name="Mori M."/>
            <person name="Tomita M."/>
            <person name="Arakawa K."/>
        </authorList>
    </citation>
    <scope>NUCLEOTIDE SEQUENCE [LARGE SCALE GENOMIC DNA]</scope>
</reference>
<keyword evidence="4" id="KW-1185">Reference proteome</keyword>
<accession>A0A4Y2X5G9</accession>
<keyword evidence="3" id="KW-0548">Nucleotidyltransferase</keyword>
<dbReference type="GO" id="GO:0003964">
    <property type="term" value="F:RNA-directed DNA polymerase activity"/>
    <property type="evidence" value="ECO:0007669"/>
    <property type="project" value="UniProtKB-KW"/>
</dbReference>
<evidence type="ECO:0000313" key="2">
    <source>
        <dbReference type="EMBL" id="GBO44691.1"/>
    </source>
</evidence>
<dbReference type="PANTHER" id="PTHR19446">
    <property type="entry name" value="REVERSE TRANSCRIPTASES"/>
    <property type="match status" value="1"/>
</dbReference>
<proteinExistence type="predicted"/>
<evidence type="ECO:0000313" key="4">
    <source>
        <dbReference type="Proteomes" id="UP000499080"/>
    </source>
</evidence>
<keyword evidence="3" id="KW-0808">Transferase</keyword>
<dbReference type="AlphaFoldDB" id="A0A4Y2X5G9"/>
<organism evidence="3 4">
    <name type="scientific">Araneus ventricosus</name>
    <name type="common">Orbweaver spider</name>
    <name type="synonym">Epeira ventricosa</name>
    <dbReference type="NCBI Taxonomy" id="182803"/>
    <lineage>
        <taxon>Eukaryota</taxon>
        <taxon>Metazoa</taxon>
        <taxon>Ecdysozoa</taxon>
        <taxon>Arthropoda</taxon>
        <taxon>Chelicerata</taxon>
        <taxon>Arachnida</taxon>
        <taxon>Araneae</taxon>
        <taxon>Araneomorphae</taxon>
        <taxon>Entelegynae</taxon>
        <taxon>Araneoidea</taxon>
        <taxon>Araneidae</taxon>
        <taxon>Araneus</taxon>
    </lineage>
</organism>
<dbReference type="Proteomes" id="UP000499080">
    <property type="component" value="Unassembled WGS sequence"/>
</dbReference>
<evidence type="ECO:0000313" key="3">
    <source>
        <dbReference type="EMBL" id="GBO44739.1"/>
    </source>
</evidence>
<comment type="caution">
    <text evidence="3">The sequence shown here is derived from an EMBL/GenBank/DDBJ whole genome shotgun (WGS) entry which is preliminary data.</text>
</comment>
<gene>
    <name evidence="3" type="primary">pol_767</name>
    <name evidence="2" type="synonym">pol_269</name>
    <name evidence="3" type="ORF">AVEN_20114_1</name>
    <name evidence="2" type="ORF">AVEN_70100_1</name>
</gene>
<evidence type="ECO:0000259" key="1">
    <source>
        <dbReference type="Pfam" id="PF00078"/>
    </source>
</evidence>
<sequence>MKHANKIKIPIPQQFGFTAQLSIAHKLLRVIEPIHEGKSNHLSTVAIFLDIAKAFAFDKDWIQGLIHKLIAYHFPPYIIRIICSYLKDRYFTVSVKDTDSSHRKLNAGVPQGAILAPCIFVLFMNDIPQQRDIALSLYADDTAILAQGKPLSKRSPIFKITL</sequence>